<keyword evidence="2" id="KW-1185">Reference proteome</keyword>
<accession>A0A0S3R249</accession>
<sequence>MSLLNDISHKTITNFSENCAINPFNHFYLHCLVIIPYFMPSTLNQLKWSILNFHRTFIFPLNFLVMKTHNSIKKESSQY</sequence>
<protein>
    <submittedName>
        <fullName evidence="1">Uncharacterized protein</fullName>
    </submittedName>
</protein>
<organism evidence="1 2">
    <name type="scientific">Vigna angularis var. angularis</name>
    <dbReference type="NCBI Taxonomy" id="157739"/>
    <lineage>
        <taxon>Eukaryota</taxon>
        <taxon>Viridiplantae</taxon>
        <taxon>Streptophyta</taxon>
        <taxon>Embryophyta</taxon>
        <taxon>Tracheophyta</taxon>
        <taxon>Spermatophyta</taxon>
        <taxon>Magnoliopsida</taxon>
        <taxon>eudicotyledons</taxon>
        <taxon>Gunneridae</taxon>
        <taxon>Pentapetalae</taxon>
        <taxon>rosids</taxon>
        <taxon>fabids</taxon>
        <taxon>Fabales</taxon>
        <taxon>Fabaceae</taxon>
        <taxon>Papilionoideae</taxon>
        <taxon>50 kb inversion clade</taxon>
        <taxon>NPAAA clade</taxon>
        <taxon>indigoferoid/millettioid clade</taxon>
        <taxon>Phaseoleae</taxon>
        <taxon>Vigna</taxon>
    </lineage>
</organism>
<dbReference type="AlphaFoldDB" id="A0A0S3R249"/>
<gene>
    <name evidence="1" type="primary">Vigan.01G225600</name>
    <name evidence="1" type="ORF">VIGAN_01225600</name>
</gene>
<name>A0A0S3R249_PHAAN</name>
<reference evidence="1 2" key="1">
    <citation type="journal article" date="2015" name="Sci. Rep.">
        <title>The power of single molecule real-time sequencing technology in the de novo assembly of a eukaryotic genome.</title>
        <authorList>
            <person name="Sakai H."/>
            <person name="Naito K."/>
            <person name="Ogiso-Tanaka E."/>
            <person name="Takahashi Y."/>
            <person name="Iseki K."/>
            <person name="Muto C."/>
            <person name="Satou K."/>
            <person name="Teruya K."/>
            <person name="Shiroma A."/>
            <person name="Shimoji M."/>
            <person name="Hirano T."/>
            <person name="Itoh T."/>
            <person name="Kaga A."/>
            <person name="Tomooka N."/>
        </authorList>
    </citation>
    <scope>NUCLEOTIDE SEQUENCE [LARGE SCALE GENOMIC DNA]</scope>
    <source>
        <strain evidence="2">cv. Shumari</strain>
    </source>
</reference>
<evidence type="ECO:0000313" key="2">
    <source>
        <dbReference type="Proteomes" id="UP000291084"/>
    </source>
</evidence>
<evidence type="ECO:0000313" key="1">
    <source>
        <dbReference type="EMBL" id="BAT74561.1"/>
    </source>
</evidence>
<dbReference type="Proteomes" id="UP000291084">
    <property type="component" value="Chromosome 1"/>
</dbReference>
<dbReference type="EMBL" id="AP015034">
    <property type="protein sequence ID" value="BAT74561.1"/>
    <property type="molecule type" value="Genomic_DNA"/>
</dbReference>
<proteinExistence type="predicted"/>